<keyword evidence="2" id="KW-1185">Reference proteome</keyword>
<evidence type="ECO:0000313" key="1">
    <source>
        <dbReference type="EMBL" id="SOX54291.1"/>
    </source>
</evidence>
<protein>
    <submittedName>
        <fullName evidence="1">Uncharacterized protein</fullName>
    </submittedName>
</protein>
<name>A0A2K4YBX2_9MYCO</name>
<gene>
    <name evidence="1" type="ORF">MAAFP003_2967</name>
</gene>
<dbReference type="AlphaFoldDB" id="A0A2K4YBX2"/>
<reference evidence="1" key="1">
    <citation type="submission" date="2018-01" db="EMBL/GenBank/DDBJ databases">
        <authorList>
            <consortium name="Urmite Genomes"/>
        </authorList>
    </citation>
    <scope>NUCLEOTIDE SEQUENCE [LARGE SCALE GENOMIC DNA]</scope>
    <source>
        <strain evidence="1">AFP003</strain>
    </source>
</reference>
<feature type="non-terminal residue" evidence="1">
    <location>
        <position position="1"/>
    </location>
</feature>
<sequence>VPQTHRARALANPHQPHSGVIHELERYIEAHNPDASDVNVVSATDTGQADTSHKPVRHWYRVTYEA</sequence>
<dbReference type="Proteomes" id="UP000236318">
    <property type="component" value="Unassembled WGS sequence"/>
</dbReference>
<proteinExistence type="predicted"/>
<organism evidence="1 2">
    <name type="scientific">Mycobacterium ahvazicum</name>
    <dbReference type="NCBI Taxonomy" id="1964395"/>
    <lineage>
        <taxon>Bacteria</taxon>
        <taxon>Bacillati</taxon>
        <taxon>Actinomycetota</taxon>
        <taxon>Actinomycetes</taxon>
        <taxon>Mycobacteriales</taxon>
        <taxon>Mycobacteriaceae</taxon>
        <taxon>Mycobacterium</taxon>
        <taxon>Mycobacterium simiae complex</taxon>
    </lineage>
</organism>
<evidence type="ECO:0000313" key="2">
    <source>
        <dbReference type="Proteomes" id="UP000236318"/>
    </source>
</evidence>
<accession>A0A2K4YBX2</accession>
<dbReference type="EMBL" id="FXEG02000003">
    <property type="protein sequence ID" value="SOX54291.1"/>
    <property type="molecule type" value="Genomic_DNA"/>
</dbReference>
<comment type="caution">
    <text evidence="1">The sequence shown here is derived from an EMBL/GenBank/DDBJ whole genome shotgun (WGS) entry which is preliminary data.</text>
</comment>